<evidence type="ECO:0000256" key="1">
    <source>
        <dbReference type="ARBA" id="ARBA00004651"/>
    </source>
</evidence>
<keyword evidence="3 7" id="KW-0812">Transmembrane</keyword>
<keyword evidence="6 8" id="KW-0472">Membrane</keyword>
<keyword evidence="5" id="KW-0560">Oxidoreductase</keyword>
<organism evidence="10 11">
    <name type="scientific">Thiohalorhabdus methylotrophus</name>
    <dbReference type="NCBI Taxonomy" id="3242694"/>
    <lineage>
        <taxon>Bacteria</taxon>
        <taxon>Pseudomonadati</taxon>
        <taxon>Pseudomonadota</taxon>
        <taxon>Gammaproteobacteria</taxon>
        <taxon>Thiohalorhabdales</taxon>
        <taxon>Thiohalorhabdaceae</taxon>
        <taxon>Thiohalorhabdus</taxon>
    </lineage>
</organism>
<feature type="transmembrane region" description="Helical" evidence="8">
    <location>
        <begin position="314"/>
        <end position="334"/>
    </location>
</feature>
<name>A0ABV4TRC3_9GAMM</name>
<feature type="transmembrane region" description="Helical" evidence="8">
    <location>
        <begin position="45"/>
        <end position="67"/>
    </location>
</feature>
<keyword evidence="4 8" id="KW-1133">Transmembrane helix</keyword>
<feature type="transmembrane region" description="Helical" evidence="8">
    <location>
        <begin position="425"/>
        <end position="442"/>
    </location>
</feature>
<reference evidence="10 11" key="1">
    <citation type="submission" date="2024-08" db="EMBL/GenBank/DDBJ databases">
        <title>Whole-genome sequencing of halo(alkali)philic microorganisms from hypersaline lakes.</title>
        <authorList>
            <person name="Sorokin D.Y."/>
            <person name="Merkel A.Y."/>
            <person name="Messina E."/>
            <person name="Yakimov M."/>
        </authorList>
    </citation>
    <scope>NUCLEOTIDE SEQUENCE [LARGE SCALE GENOMIC DNA]</scope>
    <source>
        <strain evidence="10 11">Cl-TMA</strain>
    </source>
</reference>
<dbReference type="EMBL" id="JBGUAW010000002">
    <property type="protein sequence ID" value="MFA9459822.1"/>
    <property type="molecule type" value="Genomic_DNA"/>
</dbReference>
<evidence type="ECO:0000256" key="8">
    <source>
        <dbReference type="SAM" id="Phobius"/>
    </source>
</evidence>
<dbReference type="InterPro" id="IPR001750">
    <property type="entry name" value="ND/Mrp_TM"/>
</dbReference>
<dbReference type="InterPro" id="IPR052175">
    <property type="entry name" value="ComplexI-like_HydComp"/>
</dbReference>
<feature type="transmembrane region" description="Helical" evidence="8">
    <location>
        <begin position="134"/>
        <end position="151"/>
    </location>
</feature>
<accession>A0ABV4TRC3</accession>
<evidence type="ECO:0000256" key="7">
    <source>
        <dbReference type="RuleBase" id="RU000320"/>
    </source>
</evidence>
<feature type="transmembrane region" description="Helical" evidence="8">
    <location>
        <begin position="549"/>
        <end position="570"/>
    </location>
</feature>
<gene>
    <name evidence="10" type="ORF">ACERLL_03175</name>
</gene>
<feature type="transmembrane region" description="Helical" evidence="8">
    <location>
        <begin position="110"/>
        <end position="128"/>
    </location>
</feature>
<dbReference type="PRINTS" id="PR01434">
    <property type="entry name" value="NADHDHGNASE5"/>
</dbReference>
<feature type="transmembrane region" description="Helical" evidence="8">
    <location>
        <begin position="462"/>
        <end position="479"/>
    </location>
</feature>
<feature type="transmembrane region" description="Helical" evidence="8">
    <location>
        <begin position="190"/>
        <end position="212"/>
    </location>
</feature>
<dbReference type="Pfam" id="PF00361">
    <property type="entry name" value="Proton_antipo_M"/>
    <property type="match status" value="1"/>
</dbReference>
<keyword evidence="2" id="KW-1003">Cell membrane</keyword>
<comment type="subcellular location">
    <subcellularLocation>
        <location evidence="1">Cell membrane</location>
        <topology evidence="1">Multi-pass membrane protein</topology>
    </subcellularLocation>
    <subcellularLocation>
        <location evidence="7">Membrane</location>
        <topology evidence="7">Multi-pass membrane protein</topology>
    </subcellularLocation>
</comment>
<feature type="transmembrane region" description="Helical" evidence="8">
    <location>
        <begin position="256"/>
        <end position="274"/>
    </location>
</feature>
<keyword evidence="11" id="KW-1185">Reference proteome</keyword>
<dbReference type="RefSeq" id="WP_373654607.1">
    <property type="nucleotide sequence ID" value="NZ_JBGUAW010000002.1"/>
</dbReference>
<evidence type="ECO:0000256" key="3">
    <source>
        <dbReference type="ARBA" id="ARBA00022692"/>
    </source>
</evidence>
<feature type="transmembrane region" description="Helical" evidence="8">
    <location>
        <begin position="79"/>
        <end position="98"/>
    </location>
</feature>
<evidence type="ECO:0000313" key="11">
    <source>
        <dbReference type="Proteomes" id="UP001575181"/>
    </source>
</evidence>
<sequence>MAPLTALPASWGEPLLLGAWLAPLLGLLLLALPRGRGPGMGWAPLWGLPALAAGLLVADGTAVQWPWMLTGTRFAMDPVGRVFLLLAAILWTAAAGFSRGYLGADAGRKAYPGFFLAAMAGNLGLTVAQDPVSFLAFFTLMGLPAYGLVVHSGTPFARHAANVYLGATAGGEVLVLAGLLLMAGGGGTTAGALLLIAGLGSKAGLVPLHFWLPLAHPAAPAPASAVLSGTMIKAGLLGWIRFLPLGEAAFPELGRVLIALGLAGAFLAVAVGLPQRDPKTVLAYSSISQMGWLAAAVGAGMAAPAAWSGLLPAVLAYAFHHGLAKGALFLSTAVTGERAGGRFGRVLLWTAVVLPALAIAGLPGTSGGAAKKGLKEALTHTPGLAAWDFATLLTAGAAATTLLMVRFLVVLRGGGAGRGLDARALAWWGAVVAASLLLPWLWPRLSYWNLKTLSAAELVDGLQPVVAAALLGLAWAWAAKRFRLPGIPPIPAGDLYAGLEAGTRWLGKRTTGLWQPLGALWRPYNRIWVAVYTHLWLPSRQRLTAADRWGWGTSGAAFLLILAALAWALFPPGAGS</sequence>
<dbReference type="PANTHER" id="PTHR42682">
    <property type="entry name" value="HYDROGENASE-4 COMPONENT F"/>
    <property type="match status" value="1"/>
</dbReference>
<feature type="transmembrane region" description="Helical" evidence="8">
    <location>
        <begin position="224"/>
        <end position="244"/>
    </location>
</feature>
<feature type="transmembrane region" description="Helical" evidence="8">
    <location>
        <begin position="15"/>
        <end position="33"/>
    </location>
</feature>
<dbReference type="Proteomes" id="UP001575181">
    <property type="component" value="Unassembled WGS sequence"/>
</dbReference>
<feature type="transmembrane region" description="Helical" evidence="8">
    <location>
        <begin position="346"/>
        <end position="364"/>
    </location>
</feature>
<evidence type="ECO:0000256" key="5">
    <source>
        <dbReference type="ARBA" id="ARBA00023002"/>
    </source>
</evidence>
<evidence type="ECO:0000256" key="2">
    <source>
        <dbReference type="ARBA" id="ARBA00022475"/>
    </source>
</evidence>
<protein>
    <submittedName>
        <fullName evidence="10">Proton-conducting transporter membrane subunit</fullName>
    </submittedName>
</protein>
<evidence type="ECO:0000256" key="6">
    <source>
        <dbReference type="ARBA" id="ARBA00023136"/>
    </source>
</evidence>
<feature type="domain" description="NADH:quinone oxidoreductase/Mrp antiporter transmembrane" evidence="9">
    <location>
        <begin position="176"/>
        <end position="335"/>
    </location>
</feature>
<evidence type="ECO:0000256" key="4">
    <source>
        <dbReference type="ARBA" id="ARBA00022989"/>
    </source>
</evidence>
<evidence type="ECO:0000259" key="9">
    <source>
        <dbReference type="Pfam" id="PF00361"/>
    </source>
</evidence>
<feature type="transmembrane region" description="Helical" evidence="8">
    <location>
        <begin position="384"/>
        <end position="405"/>
    </location>
</feature>
<dbReference type="PANTHER" id="PTHR42682:SF4">
    <property type="entry name" value="NADH-UBIQUINONE_PLASTOQUINONE"/>
    <property type="match status" value="1"/>
</dbReference>
<proteinExistence type="predicted"/>
<feature type="transmembrane region" description="Helical" evidence="8">
    <location>
        <begin position="281"/>
        <end position="302"/>
    </location>
</feature>
<comment type="caution">
    <text evidence="10">The sequence shown here is derived from an EMBL/GenBank/DDBJ whole genome shotgun (WGS) entry which is preliminary data.</text>
</comment>
<evidence type="ECO:0000313" key="10">
    <source>
        <dbReference type="EMBL" id="MFA9459822.1"/>
    </source>
</evidence>
<feature type="transmembrane region" description="Helical" evidence="8">
    <location>
        <begin position="163"/>
        <end position="184"/>
    </location>
</feature>